<proteinExistence type="predicted"/>
<evidence type="ECO:0000313" key="4">
    <source>
        <dbReference type="EMBL" id="MCA9727233.1"/>
    </source>
</evidence>
<dbReference type="PROSITE" id="PS51468">
    <property type="entry name" value="VIT"/>
    <property type="match status" value="1"/>
</dbReference>
<dbReference type="EMBL" id="JAGQHR010000130">
    <property type="protein sequence ID" value="MCA9727233.1"/>
    <property type="molecule type" value="Genomic_DNA"/>
</dbReference>
<evidence type="ECO:0000313" key="5">
    <source>
        <dbReference type="Proteomes" id="UP000697710"/>
    </source>
</evidence>
<dbReference type="InterPro" id="IPR013694">
    <property type="entry name" value="VIT"/>
</dbReference>
<feature type="domain" description="VIT" evidence="3">
    <location>
        <begin position="55"/>
        <end position="183"/>
    </location>
</feature>
<gene>
    <name evidence="4" type="ORF">KC729_06075</name>
</gene>
<keyword evidence="1" id="KW-1133">Transmembrane helix</keyword>
<keyword evidence="1" id="KW-0472">Membrane</keyword>
<reference evidence="4" key="1">
    <citation type="submission" date="2020-04" db="EMBL/GenBank/DDBJ databases">
        <authorList>
            <person name="Zhang T."/>
        </authorList>
    </citation>
    <scope>NUCLEOTIDE SEQUENCE</scope>
    <source>
        <strain evidence="4">HKST-UBA01</strain>
    </source>
</reference>
<dbReference type="Proteomes" id="UP000697710">
    <property type="component" value="Unassembled WGS sequence"/>
</dbReference>
<dbReference type="PANTHER" id="PTHR45737">
    <property type="entry name" value="VON WILLEBRAND FACTOR A DOMAIN-CONTAINING PROTEIN 5A"/>
    <property type="match status" value="1"/>
</dbReference>
<dbReference type="PROSITE" id="PS50234">
    <property type="entry name" value="VWFA"/>
    <property type="match status" value="1"/>
</dbReference>
<accession>A0A956LXM3</accession>
<reference evidence="4" key="2">
    <citation type="journal article" date="2021" name="Microbiome">
        <title>Successional dynamics and alternative stable states in a saline activated sludge microbial community over 9 years.</title>
        <authorList>
            <person name="Wang Y."/>
            <person name="Ye J."/>
            <person name="Ju F."/>
            <person name="Liu L."/>
            <person name="Boyd J.A."/>
            <person name="Deng Y."/>
            <person name="Parks D.H."/>
            <person name="Jiang X."/>
            <person name="Yin X."/>
            <person name="Woodcroft B.J."/>
            <person name="Tyson G.W."/>
            <person name="Hugenholtz P."/>
            <person name="Polz M.F."/>
            <person name="Zhang T."/>
        </authorList>
    </citation>
    <scope>NUCLEOTIDE SEQUENCE</scope>
    <source>
        <strain evidence="4">HKST-UBA01</strain>
    </source>
</reference>
<keyword evidence="1" id="KW-0812">Transmembrane</keyword>
<sequence length="702" mass="76493">MPPLPALPPRHLRLLHTGRSARVLHIALAFAAFVTFIPTVHGAVMQTADDATLAPYFLVESENPEIDRFPLLSTTTTFSIAGAIADVVIEQSYQNDGTRPIHARYVFPASTRAAVHGLTMTVGNERIRARIKEREQAKQEFTQAKESGKNAALLEQERPNVFSMNLANLMPGQRIDVELHYTELLVPTAGIYELVQPTVVGPRYSTVPAAGADSHDTWIRSPYTREAEPPRYSFHLGGQLNAGMPIQDLTSPSHRIAARWDDPAHVTISLDPGEHDGGNRDFVLRYRLSEGRIESGLLLYGGEDGGMGAGTGDGPDPDSSDEQFFLLMLEPPKQVAESEIPPREYIFVVDVSGSMAGFPLTTAQNLLRQLIGGLRPTDTFNVLLFAGASRLWSPESRSASRANIDEAIAMLERERGGGGTELLAALQRAVELPQESPRSRSVLLVTDGYIAAEREAFSYIRSHLGRSNVFTFGVGSSVNRYLIEGIAHAGMGEPFIALDPDEARSVAARFREYVRSPVLTDIAVSFPGFDAYDVEPTSIPDVLADRPILIQGKWRGSPSGSVRITGWTGSGHFARQIEVSDAVPRPENRALRSLWARTRVGTLSDFGSTDAAESNREEIVSLGLRYDLLTRFTSFIAVRELVVNETGHAEHVDQALPLPAGVSDLAIGEMHAGDEPGLVVLVLGLILGASLLAGLHRRRICR</sequence>
<dbReference type="SMART" id="SM00327">
    <property type="entry name" value="VWA"/>
    <property type="match status" value="1"/>
</dbReference>
<dbReference type="Gene3D" id="3.40.50.410">
    <property type="entry name" value="von Willebrand factor, type A domain"/>
    <property type="match status" value="1"/>
</dbReference>
<dbReference type="PANTHER" id="PTHR45737:SF6">
    <property type="entry name" value="VON WILLEBRAND FACTOR A DOMAIN-CONTAINING PROTEIN 5A"/>
    <property type="match status" value="1"/>
</dbReference>
<evidence type="ECO:0000259" key="2">
    <source>
        <dbReference type="PROSITE" id="PS50234"/>
    </source>
</evidence>
<dbReference type="AlphaFoldDB" id="A0A956LXM3"/>
<dbReference type="Pfam" id="PF13768">
    <property type="entry name" value="VWA_3"/>
    <property type="match status" value="1"/>
</dbReference>
<organism evidence="4 5">
    <name type="scientific">Eiseniibacteriota bacterium</name>
    <dbReference type="NCBI Taxonomy" id="2212470"/>
    <lineage>
        <taxon>Bacteria</taxon>
        <taxon>Candidatus Eiseniibacteriota</taxon>
    </lineage>
</organism>
<dbReference type="SMART" id="SM00609">
    <property type="entry name" value="VIT"/>
    <property type="match status" value="1"/>
</dbReference>
<feature type="domain" description="VWFA" evidence="2">
    <location>
        <begin position="344"/>
        <end position="514"/>
    </location>
</feature>
<evidence type="ECO:0000259" key="3">
    <source>
        <dbReference type="PROSITE" id="PS51468"/>
    </source>
</evidence>
<dbReference type="InterPro" id="IPR002035">
    <property type="entry name" value="VWF_A"/>
</dbReference>
<feature type="transmembrane region" description="Helical" evidence="1">
    <location>
        <begin position="677"/>
        <end position="695"/>
    </location>
</feature>
<protein>
    <submittedName>
        <fullName evidence="4">VWA domain-containing protein</fullName>
    </submittedName>
</protein>
<dbReference type="Pfam" id="PF08487">
    <property type="entry name" value="VIT"/>
    <property type="match status" value="1"/>
</dbReference>
<dbReference type="InterPro" id="IPR036465">
    <property type="entry name" value="vWFA_dom_sf"/>
</dbReference>
<name>A0A956LXM3_UNCEI</name>
<dbReference type="SUPFAM" id="SSF53300">
    <property type="entry name" value="vWA-like"/>
    <property type="match status" value="1"/>
</dbReference>
<evidence type="ECO:0000256" key="1">
    <source>
        <dbReference type="SAM" id="Phobius"/>
    </source>
</evidence>
<comment type="caution">
    <text evidence="4">The sequence shown here is derived from an EMBL/GenBank/DDBJ whole genome shotgun (WGS) entry which is preliminary data.</text>
</comment>